<evidence type="ECO:0000256" key="8">
    <source>
        <dbReference type="PROSITE-ProRule" id="PRU00221"/>
    </source>
</evidence>
<dbReference type="SMART" id="SM01166">
    <property type="entry name" value="DUF1899"/>
    <property type="match status" value="1"/>
</dbReference>
<dbReference type="Gene3D" id="2.130.10.10">
    <property type="entry name" value="YVTN repeat-like/Quinoprotein amine dehydrogenase"/>
    <property type="match status" value="1"/>
</dbReference>
<dbReference type="OrthoDB" id="1850764at2759"/>
<gene>
    <name evidence="12" type="ORF">BJ684DRAFT_17533</name>
</gene>
<dbReference type="Pfam" id="PF16300">
    <property type="entry name" value="WD40_4"/>
    <property type="match status" value="1"/>
</dbReference>
<evidence type="ECO:0000256" key="3">
    <source>
        <dbReference type="ARBA" id="ARBA00022574"/>
    </source>
</evidence>
<feature type="region of interest" description="Disordered" evidence="10">
    <location>
        <begin position="470"/>
        <end position="509"/>
    </location>
</feature>
<evidence type="ECO:0000313" key="13">
    <source>
        <dbReference type="Proteomes" id="UP000267251"/>
    </source>
</evidence>
<keyword evidence="2" id="KW-0597">Phosphoprotein</keyword>
<proteinExistence type="inferred from homology"/>
<evidence type="ECO:0000256" key="9">
    <source>
        <dbReference type="RuleBase" id="RU280818"/>
    </source>
</evidence>
<comment type="subunit">
    <text evidence="7">Binds to F-actin.</text>
</comment>
<dbReference type="PROSITE" id="PS50082">
    <property type="entry name" value="WD_REPEATS_2"/>
    <property type="match status" value="2"/>
</dbReference>
<dbReference type="PRINTS" id="PR00320">
    <property type="entry name" value="GPROTEINBRPT"/>
</dbReference>
<dbReference type="Pfam" id="PF12894">
    <property type="entry name" value="ANAPC4_WD40"/>
    <property type="match status" value="1"/>
</dbReference>
<feature type="compositionally biased region" description="Basic and acidic residues" evidence="10">
    <location>
        <begin position="470"/>
        <end position="484"/>
    </location>
</feature>
<sequence length="554" mass="60952">MSRFVRASKFRHVYGTPAKRDGCYDNLRISTSAWDTNVIKVNPKYLAVNWNAGGGGAFAVLPLDQVGRQTQEVPLFSAHSAPVLDTEFSPFNDQVIASAGEDAKVMVWNIPEEPMEESETNPAVTLTGHRRKVGHVLFHPVASNVLASSSADHTVKLWDVEHGTEKQELGDFGEVVQSLTWNYNGSLLATTCRDKKIRIHDVRSNTVVQVGDGHQGIKGSRVVWLGNCDRFCTTGFSRSSDRQLFLWDTKDLSNPLKQMAIDSSSGNLMPFYDEDTKMLYLAGKGDGNIRYYELENDDLFSLSEYKSTEPQRGMAFLPKRALNVNECEVARAYKVTNNMVEPISFTVPRKADFFQSDIFPPTVGDIPSLTAEEFFSGKDANPILVDLEKGFSSTAKPALHHVDTGATSGVSGKSTTSSPSRTPARTPSPTRMEASAKSAPVTSNDGPSSASQEVHQADLSKEVEAMKRENDDLKKKLSEVDLRKAVSTTPQKPDESSTHDMIEQLQEDSKKMVSQLAEVLQRVGELEKKLSLKGEDIPSLEVTPADATNDAKEE</sequence>
<dbReference type="Pfam" id="PF08953">
    <property type="entry name" value="DUF1899"/>
    <property type="match status" value="1"/>
</dbReference>
<keyword evidence="3 8" id="KW-0853">WD repeat</keyword>
<dbReference type="GO" id="GO:0007015">
    <property type="term" value="P:actin filament organization"/>
    <property type="evidence" value="ECO:0007669"/>
    <property type="project" value="TreeGrafter"/>
</dbReference>
<name>A0A4P9Y265_9FUNG</name>
<reference evidence="13" key="1">
    <citation type="journal article" date="2018" name="Nat. Microbiol.">
        <title>Leveraging single-cell genomics to expand the fungal tree of life.</title>
        <authorList>
            <person name="Ahrendt S.R."/>
            <person name="Quandt C.A."/>
            <person name="Ciobanu D."/>
            <person name="Clum A."/>
            <person name="Salamov A."/>
            <person name="Andreopoulos B."/>
            <person name="Cheng J.F."/>
            <person name="Woyke T."/>
            <person name="Pelin A."/>
            <person name="Henrissat B."/>
            <person name="Reynolds N.K."/>
            <person name="Benny G.L."/>
            <person name="Smith M.E."/>
            <person name="James T.Y."/>
            <person name="Grigoriev I.V."/>
        </authorList>
    </citation>
    <scope>NUCLEOTIDE SEQUENCE [LARGE SCALE GENOMIC DNA]</scope>
</reference>
<dbReference type="InterPro" id="IPR015505">
    <property type="entry name" value="Coronin"/>
</dbReference>
<feature type="repeat" description="WD" evidence="8">
    <location>
        <begin position="126"/>
        <end position="168"/>
    </location>
</feature>
<dbReference type="AlphaFoldDB" id="A0A4P9Y265"/>
<dbReference type="InterPro" id="IPR024977">
    <property type="entry name" value="Apc4-like_WD40_dom"/>
</dbReference>
<dbReference type="PANTHER" id="PTHR10856:SF0">
    <property type="entry name" value="CORONIN"/>
    <property type="match status" value="1"/>
</dbReference>
<dbReference type="InterPro" id="IPR015943">
    <property type="entry name" value="WD40/YVTN_repeat-like_dom_sf"/>
</dbReference>
<evidence type="ECO:0000256" key="4">
    <source>
        <dbReference type="ARBA" id="ARBA00022737"/>
    </source>
</evidence>
<dbReference type="SMART" id="SM01167">
    <property type="entry name" value="DUF1900"/>
    <property type="match status" value="1"/>
</dbReference>
<evidence type="ECO:0000256" key="10">
    <source>
        <dbReference type="SAM" id="MobiDB-lite"/>
    </source>
</evidence>
<feature type="compositionally biased region" description="Low complexity" evidence="10">
    <location>
        <begin position="404"/>
        <end position="431"/>
    </location>
</feature>
<dbReference type="InterPro" id="IPR015048">
    <property type="entry name" value="DUF1899"/>
</dbReference>
<dbReference type="Pfam" id="PF00400">
    <property type="entry name" value="WD40"/>
    <property type="match status" value="2"/>
</dbReference>
<keyword evidence="4 9" id="KW-0677">Repeat</keyword>
<keyword evidence="6" id="KW-0009">Actin-binding</keyword>
<organism evidence="12 13">
    <name type="scientific">Piptocephalis cylindrospora</name>
    <dbReference type="NCBI Taxonomy" id="1907219"/>
    <lineage>
        <taxon>Eukaryota</taxon>
        <taxon>Fungi</taxon>
        <taxon>Fungi incertae sedis</taxon>
        <taxon>Zoopagomycota</taxon>
        <taxon>Zoopagomycotina</taxon>
        <taxon>Zoopagomycetes</taxon>
        <taxon>Zoopagales</taxon>
        <taxon>Piptocephalidaceae</taxon>
        <taxon>Piptocephalis</taxon>
    </lineage>
</organism>
<feature type="domain" description="DUF1899" evidence="11">
    <location>
        <begin position="3"/>
        <end position="67"/>
    </location>
</feature>
<feature type="repeat" description="WD" evidence="8">
    <location>
        <begin position="76"/>
        <end position="118"/>
    </location>
</feature>
<dbReference type="InterPro" id="IPR020472">
    <property type="entry name" value="WD40_PAC1"/>
</dbReference>
<keyword evidence="5" id="KW-0175">Coiled coil</keyword>
<protein>
    <recommendedName>
        <fullName evidence="9">Coronin</fullName>
    </recommendedName>
</protein>
<dbReference type="FunFam" id="2.130.10.10:FF:000197">
    <property type="entry name" value="Coronin"/>
    <property type="match status" value="1"/>
</dbReference>
<feature type="compositionally biased region" description="Basic and acidic residues" evidence="10">
    <location>
        <begin position="492"/>
        <end position="509"/>
    </location>
</feature>
<evidence type="ECO:0000259" key="11">
    <source>
        <dbReference type="SMART" id="SM01166"/>
    </source>
</evidence>
<evidence type="ECO:0000256" key="5">
    <source>
        <dbReference type="ARBA" id="ARBA00023054"/>
    </source>
</evidence>
<evidence type="ECO:0000256" key="6">
    <source>
        <dbReference type="ARBA" id="ARBA00023203"/>
    </source>
</evidence>
<dbReference type="PANTHER" id="PTHR10856">
    <property type="entry name" value="CORONIN"/>
    <property type="match status" value="1"/>
</dbReference>
<dbReference type="SMART" id="SM00320">
    <property type="entry name" value="WD40"/>
    <property type="match status" value="4"/>
</dbReference>
<evidence type="ECO:0000256" key="1">
    <source>
        <dbReference type="ARBA" id="ARBA00009482"/>
    </source>
</evidence>
<dbReference type="InterPro" id="IPR036322">
    <property type="entry name" value="WD40_repeat_dom_sf"/>
</dbReference>
<dbReference type="InterPro" id="IPR019775">
    <property type="entry name" value="WD40_repeat_CS"/>
</dbReference>
<keyword evidence="13" id="KW-1185">Reference proteome</keyword>
<feature type="region of interest" description="Disordered" evidence="10">
    <location>
        <begin position="400"/>
        <end position="457"/>
    </location>
</feature>
<evidence type="ECO:0000313" key="12">
    <source>
        <dbReference type="EMBL" id="RKP11930.1"/>
    </source>
</evidence>
<dbReference type="GO" id="GO:0030479">
    <property type="term" value="C:actin cortical patch"/>
    <property type="evidence" value="ECO:0007669"/>
    <property type="project" value="UniProtKB-ARBA"/>
</dbReference>
<dbReference type="SUPFAM" id="SSF50978">
    <property type="entry name" value="WD40 repeat-like"/>
    <property type="match status" value="1"/>
</dbReference>
<dbReference type="Proteomes" id="UP000267251">
    <property type="component" value="Unassembled WGS sequence"/>
</dbReference>
<dbReference type="PROSITE" id="PS00678">
    <property type="entry name" value="WD_REPEATS_1"/>
    <property type="match status" value="2"/>
</dbReference>
<dbReference type="GO" id="GO:0051015">
    <property type="term" value="F:actin filament binding"/>
    <property type="evidence" value="ECO:0007669"/>
    <property type="project" value="TreeGrafter"/>
</dbReference>
<evidence type="ECO:0000256" key="2">
    <source>
        <dbReference type="ARBA" id="ARBA00022553"/>
    </source>
</evidence>
<dbReference type="EMBL" id="KZ988572">
    <property type="protein sequence ID" value="RKP11930.1"/>
    <property type="molecule type" value="Genomic_DNA"/>
</dbReference>
<dbReference type="PROSITE" id="PS50294">
    <property type="entry name" value="WD_REPEATS_REGION"/>
    <property type="match status" value="2"/>
</dbReference>
<evidence type="ECO:0000256" key="7">
    <source>
        <dbReference type="ARBA" id="ARBA00062568"/>
    </source>
</evidence>
<feature type="region of interest" description="Disordered" evidence="10">
    <location>
        <begin position="531"/>
        <end position="554"/>
    </location>
</feature>
<feature type="compositionally biased region" description="Polar residues" evidence="10">
    <location>
        <begin position="440"/>
        <end position="454"/>
    </location>
</feature>
<dbReference type="InterPro" id="IPR001680">
    <property type="entry name" value="WD40_rpt"/>
</dbReference>
<accession>A0A4P9Y265</accession>
<comment type="similarity">
    <text evidence="1 9">Belongs to the WD repeat coronin family.</text>
</comment>